<dbReference type="Pfam" id="PF13462">
    <property type="entry name" value="Thioredoxin_4"/>
    <property type="match status" value="1"/>
</dbReference>
<evidence type="ECO:0000313" key="9">
    <source>
        <dbReference type="EMBL" id="KAK3267061.1"/>
    </source>
</evidence>
<dbReference type="PANTHER" id="PTHR13887:SF14">
    <property type="entry name" value="DISULFIDE BOND FORMATION PROTEIN D"/>
    <property type="match status" value="1"/>
</dbReference>
<dbReference type="InterPro" id="IPR012336">
    <property type="entry name" value="Thioredoxin-like_fold"/>
</dbReference>
<keyword evidence="7" id="KW-0472">Membrane</keyword>
<reference evidence="9 10" key="1">
    <citation type="journal article" date="2015" name="Genome Biol. Evol.">
        <title>Comparative Genomics of a Bacterivorous Green Alga Reveals Evolutionary Causalities and Consequences of Phago-Mixotrophic Mode of Nutrition.</title>
        <authorList>
            <person name="Burns J.A."/>
            <person name="Paasch A."/>
            <person name="Narechania A."/>
            <person name="Kim E."/>
        </authorList>
    </citation>
    <scope>NUCLEOTIDE SEQUENCE [LARGE SCALE GENOMIC DNA]</scope>
    <source>
        <strain evidence="9 10">PLY_AMNH</strain>
    </source>
</reference>
<dbReference type="EMBL" id="LGRX02012644">
    <property type="protein sequence ID" value="KAK3267061.1"/>
    <property type="molecule type" value="Genomic_DNA"/>
</dbReference>
<feature type="compositionally biased region" description="Basic residues" evidence="6">
    <location>
        <begin position="12"/>
        <end position="21"/>
    </location>
</feature>
<keyword evidence="7" id="KW-0812">Transmembrane</keyword>
<comment type="caution">
    <text evidence="9">The sequence shown here is derived from an EMBL/GenBank/DDBJ whole genome shotgun (WGS) entry which is preliminary data.</text>
</comment>
<protein>
    <recommendedName>
        <fullName evidence="8">Thioredoxin-like fold domain-containing protein</fullName>
    </recommendedName>
</protein>
<evidence type="ECO:0000256" key="3">
    <source>
        <dbReference type="ARBA" id="ARBA00023002"/>
    </source>
</evidence>
<dbReference type="InterPro" id="IPR036249">
    <property type="entry name" value="Thioredoxin-like_sf"/>
</dbReference>
<evidence type="ECO:0000256" key="2">
    <source>
        <dbReference type="ARBA" id="ARBA00022729"/>
    </source>
</evidence>
<organism evidence="9 10">
    <name type="scientific">Cymbomonas tetramitiformis</name>
    <dbReference type="NCBI Taxonomy" id="36881"/>
    <lineage>
        <taxon>Eukaryota</taxon>
        <taxon>Viridiplantae</taxon>
        <taxon>Chlorophyta</taxon>
        <taxon>Pyramimonadophyceae</taxon>
        <taxon>Pyramimonadales</taxon>
        <taxon>Pyramimonadaceae</taxon>
        <taxon>Cymbomonas</taxon>
    </lineage>
</organism>
<evidence type="ECO:0000256" key="7">
    <source>
        <dbReference type="SAM" id="Phobius"/>
    </source>
</evidence>
<evidence type="ECO:0000256" key="4">
    <source>
        <dbReference type="ARBA" id="ARBA00023157"/>
    </source>
</evidence>
<keyword evidence="7" id="KW-1133">Transmembrane helix</keyword>
<keyword evidence="3" id="KW-0560">Oxidoreductase</keyword>
<keyword evidence="2" id="KW-0732">Signal</keyword>
<dbReference type="SUPFAM" id="SSF52833">
    <property type="entry name" value="Thioredoxin-like"/>
    <property type="match status" value="1"/>
</dbReference>
<feature type="domain" description="Thioredoxin-like fold" evidence="8">
    <location>
        <begin position="108"/>
        <end position="274"/>
    </location>
</feature>
<comment type="similarity">
    <text evidence="1">Belongs to the thioredoxin family. DsbA subfamily.</text>
</comment>
<dbReference type="AlphaFoldDB" id="A0AAE0L005"/>
<keyword evidence="5" id="KW-0676">Redox-active center</keyword>
<sequence>MNSASGSLALRRVPKAKRTQSRLRSISETQQRRKENDDLPGYLPYILLGGATIFAFGMPFFLMFFDGLPEPNQSFYPPSHGVDYPSRAVADNPKEGVHFESGILEYEGRALGHRHARKHVVEFTDFFCEHCQEAHKHVVQPIIKDYVPGRARLESHPVAFLDDDSLSAASAALCGQEQHKYWEVRELLFQADLTEKHKEGKEIFDVPMLRRIAVLAGLDMTAFAKCYHSRRYVDEVKRISQLARNLGIHATPTFMINNKKHEGLVSEETVVKLLGPKPVPQT</sequence>
<keyword evidence="4" id="KW-1015">Disulfide bond</keyword>
<feature type="region of interest" description="Disordered" evidence="6">
    <location>
        <begin position="1"/>
        <end position="35"/>
    </location>
</feature>
<dbReference type="GO" id="GO:0016491">
    <property type="term" value="F:oxidoreductase activity"/>
    <property type="evidence" value="ECO:0007669"/>
    <property type="project" value="UniProtKB-KW"/>
</dbReference>
<dbReference type="PANTHER" id="PTHR13887">
    <property type="entry name" value="GLUTATHIONE S-TRANSFERASE KAPPA"/>
    <property type="match status" value="1"/>
</dbReference>
<evidence type="ECO:0000259" key="8">
    <source>
        <dbReference type="Pfam" id="PF13462"/>
    </source>
</evidence>
<evidence type="ECO:0000256" key="6">
    <source>
        <dbReference type="SAM" id="MobiDB-lite"/>
    </source>
</evidence>
<dbReference type="Gene3D" id="3.40.30.10">
    <property type="entry name" value="Glutaredoxin"/>
    <property type="match status" value="1"/>
</dbReference>
<keyword evidence="10" id="KW-1185">Reference proteome</keyword>
<gene>
    <name evidence="9" type="ORF">CYMTET_24358</name>
</gene>
<name>A0AAE0L005_9CHLO</name>
<feature type="transmembrane region" description="Helical" evidence="7">
    <location>
        <begin position="42"/>
        <end position="65"/>
    </location>
</feature>
<evidence type="ECO:0000256" key="1">
    <source>
        <dbReference type="ARBA" id="ARBA00005791"/>
    </source>
</evidence>
<accession>A0AAE0L005</accession>
<evidence type="ECO:0000256" key="5">
    <source>
        <dbReference type="ARBA" id="ARBA00023284"/>
    </source>
</evidence>
<dbReference type="Proteomes" id="UP001190700">
    <property type="component" value="Unassembled WGS sequence"/>
</dbReference>
<proteinExistence type="inferred from homology"/>
<evidence type="ECO:0000313" key="10">
    <source>
        <dbReference type="Proteomes" id="UP001190700"/>
    </source>
</evidence>